<dbReference type="InterPro" id="IPR000073">
    <property type="entry name" value="AB_hydrolase_1"/>
</dbReference>
<dbReference type="OrthoDB" id="9793083at2"/>
<reference evidence="2 3" key="1">
    <citation type="journal article" date="2016" name="Front. Microbiol.">
        <title>Genomic Resource of Rice Seed Associated Bacteria.</title>
        <authorList>
            <person name="Midha S."/>
            <person name="Bansal K."/>
            <person name="Sharma S."/>
            <person name="Kumar N."/>
            <person name="Patil P.P."/>
            <person name="Chaudhry V."/>
            <person name="Patil P.B."/>
        </authorList>
    </citation>
    <scope>NUCLEOTIDE SEQUENCE [LARGE SCALE GENOMIC DNA]</scope>
    <source>
        <strain evidence="2 3">NS226</strain>
    </source>
</reference>
<proteinExistence type="predicted"/>
<evidence type="ECO:0000259" key="1">
    <source>
        <dbReference type="Pfam" id="PF00561"/>
    </source>
</evidence>
<dbReference type="Pfam" id="PF00561">
    <property type="entry name" value="Abhydrolase_1"/>
    <property type="match status" value="1"/>
</dbReference>
<dbReference type="InterPro" id="IPR026968">
    <property type="entry name" value="PcaD/CatD"/>
</dbReference>
<evidence type="ECO:0000313" key="2">
    <source>
        <dbReference type="EMBL" id="KTQ85427.1"/>
    </source>
</evidence>
<dbReference type="Proteomes" id="UP000078272">
    <property type="component" value="Unassembled WGS sequence"/>
</dbReference>
<dbReference type="PANTHER" id="PTHR43433:SF5">
    <property type="entry name" value="AB HYDROLASE-1 DOMAIN-CONTAINING PROTEIN"/>
    <property type="match status" value="1"/>
</dbReference>
<evidence type="ECO:0000313" key="3">
    <source>
        <dbReference type="Proteomes" id="UP000078272"/>
    </source>
</evidence>
<name>A0A175R5G8_9HYPH</name>
<accession>A0A175R5G8</accession>
<organism evidence="2 3">
    <name type="scientific">Aureimonas ureilytica</name>
    <dbReference type="NCBI Taxonomy" id="401562"/>
    <lineage>
        <taxon>Bacteria</taxon>
        <taxon>Pseudomonadati</taxon>
        <taxon>Pseudomonadota</taxon>
        <taxon>Alphaproteobacteria</taxon>
        <taxon>Hyphomicrobiales</taxon>
        <taxon>Aurantimonadaceae</taxon>
        <taxon>Aureimonas</taxon>
    </lineage>
</organism>
<dbReference type="GO" id="GO:0042952">
    <property type="term" value="P:beta-ketoadipate pathway"/>
    <property type="evidence" value="ECO:0007669"/>
    <property type="project" value="InterPro"/>
</dbReference>
<dbReference type="RefSeq" id="WP_058636405.1">
    <property type="nucleotide sequence ID" value="NZ_LDPZ01000059.1"/>
</dbReference>
<protein>
    <submittedName>
        <fullName evidence="2">3-oxoadipate enol-lactonase</fullName>
    </submittedName>
</protein>
<dbReference type="Gene3D" id="3.40.50.1820">
    <property type="entry name" value="alpha/beta hydrolase"/>
    <property type="match status" value="1"/>
</dbReference>
<dbReference type="SUPFAM" id="SSF53474">
    <property type="entry name" value="alpha/beta-Hydrolases"/>
    <property type="match status" value="1"/>
</dbReference>
<dbReference type="PANTHER" id="PTHR43433">
    <property type="entry name" value="HYDROLASE, ALPHA/BETA FOLD FAMILY PROTEIN"/>
    <property type="match status" value="1"/>
</dbReference>
<comment type="caution">
    <text evidence="2">The sequence shown here is derived from an EMBL/GenBank/DDBJ whole genome shotgun (WGS) entry which is preliminary data.</text>
</comment>
<feature type="domain" description="AB hydrolase-1" evidence="1">
    <location>
        <begin position="22"/>
        <end position="246"/>
    </location>
</feature>
<dbReference type="PATRIC" id="fig|401562.3.peg.4053"/>
<dbReference type="NCBIfam" id="TIGR02427">
    <property type="entry name" value="protocat_pcaD"/>
    <property type="match status" value="1"/>
</dbReference>
<gene>
    <name evidence="2" type="ORF">NS226_19640</name>
</gene>
<sequence length="271" mass="28842">MPFVRTSGATLFVTEAGSPDRPAIVFSNSLGTTHRMWDAVVEDLAVDYRCVRYDTRGHGASKMASPTWDIDDLADDAVAILDNLGIAAAHFVGLSLGGIIGQALASRHPDRLRSLTLLATAAAMPPPERWRDRADLVRRDGTEAVEAQSMERWFTPGFLARAPERVAAAARELRSLDPAGYAAACEAIASTDLRERVRSITVPTSVVAGQEDPATPPAMVRELHDAIPGAGWKLISPAAHLIAIEQPVEVAEHLRSVCGAADREGPAAAVA</sequence>
<dbReference type="EMBL" id="LDPZ01000059">
    <property type="protein sequence ID" value="KTQ85427.1"/>
    <property type="molecule type" value="Genomic_DNA"/>
</dbReference>
<dbReference type="AlphaFoldDB" id="A0A175R5G8"/>
<dbReference type="GO" id="GO:0047570">
    <property type="term" value="F:3-oxoadipate enol-lactonase activity"/>
    <property type="evidence" value="ECO:0007669"/>
    <property type="project" value="InterPro"/>
</dbReference>
<dbReference type="InterPro" id="IPR050471">
    <property type="entry name" value="AB_hydrolase"/>
</dbReference>
<dbReference type="InterPro" id="IPR029058">
    <property type="entry name" value="AB_hydrolase_fold"/>
</dbReference>
<dbReference type="PRINTS" id="PR00111">
    <property type="entry name" value="ABHYDROLASE"/>
</dbReference>